<evidence type="ECO:0000256" key="2">
    <source>
        <dbReference type="ARBA" id="ARBA00009077"/>
    </source>
</evidence>
<dbReference type="RefSeq" id="WP_117557566.1">
    <property type="nucleotide sequence ID" value="NZ_QSOV01000007.1"/>
</dbReference>
<evidence type="ECO:0000313" key="6">
    <source>
        <dbReference type="EMBL" id="RGJ23494.1"/>
    </source>
</evidence>
<dbReference type="GO" id="GO:0019346">
    <property type="term" value="P:transsulfuration"/>
    <property type="evidence" value="ECO:0007669"/>
    <property type="project" value="InterPro"/>
</dbReference>
<reference evidence="6 7" key="1">
    <citation type="submission" date="2018-08" db="EMBL/GenBank/DDBJ databases">
        <title>A genome reference for cultivated species of the human gut microbiota.</title>
        <authorList>
            <person name="Zou Y."/>
            <person name="Xue W."/>
            <person name="Luo G."/>
        </authorList>
    </citation>
    <scope>NUCLEOTIDE SEQUENCE [LARGE SCALE GENOMIC DNA]</scope>
    <source>
        <strain evidence="6 7">TM07-19</strain>
    </source>
</reference>
<dbReference type="InterPro" id="IPR015421">
    <property type="entry name" value="PyrdxlP-dep_Trfase_major"/>
</dbReference>
<dbReference type="PANTHER" id="PTHR11808">
    <property type="entry name" value="TRANS-SULFURATION ENZYME FAMILY MEMBER"/>
    <property type="match status" value="1"/>
</dbReference>
<feature type="modified residue" description="N6-(pyridoxal phosphate)lysine" evidence="4">
    <location>
        <position position="197"/>
    </location>
</feature>
<dbReference type="GO" id="GO:0005737">
    <property type="term" value="C:cytoplasm"/>
    <property type="evidence" value="ECO:0007669"/>
    <property type="project" value="TreeGrafter"/>
</dbReference>
<dbReference type="SUPFAM" id="SSF53383">
    <property type="entry name" value="PLP-dependent transferases"/>
    <property type="match status" value="1"/>
</dbReference>
<comment type="similarity">
    <text evidence="2 5">Belongs to the trans-sulfuration enzymes family.</text>
</comment>
<evidence type="ECO:0000256" key="4">
    <source>
        <dbReference type="PIRSR" id="PIRSR001434-2"/>
    </source>
</evidence>
<dbReference type="PANTHER" id="PTHR11808:SF90">
    <property type="entry name" value="CYSTATHIONINE GAMMA-SYNTHASE"/>
    <property type="match status" value="1"/>
</dbReference>
<dbReference type="GO" id="GO:0016846">
    <property type="term" value="F:carbon-sulfur lyase activity"/>
    <property type="evidence" value="ECO:0007669"/>
    <property type="project" value="TreeGrafter"/>
</dbReference>
<sequence length="379" mass="42349">MKYGIDTRCQHLADDNKDEIYGAISYPIYQSATFARDRVGGGSGYDYSRLQNPTREHLEKIVASLEEGIDALAFSTGMAAITALMEIFKPGDHIIIDEDLYGGSVRLFHSINVKNGLTFTSVDLSSVDVEDYIQDNTKAIYAETPTNPMMRVSDLEELAKKAKKHDLLLIVDNTFLSPYFQNPLKLGADIVVHSGTKYLGGHNDTLAGFLITNREDIQEQLRFIIKTTGATLAPMDSWLILRGIKTLGVRMDRAQENALKIAHFLEKQEYVTRVLYPGLESHPGYELMKKQARGFGSILTFEVDSKERAYHILENVKLIQFAESLGGTETLITYPITQTHADLSREELDRNGITDRILRLSVGIEGAEDLIADLEAVLK</sequence>
<protein>
    <submittedName>
        <fullName evidence="6">PLP-dependent transferase</fullName>
    </submittedName>
</protein>
<dbReference type="FunFam" id="3.90.1150.10:FF:000033">
    <property type="entry name" value="Cystathionine gamma-synthase"/>
    <property type="match status" value="1"/>
</dbReference>
<dbReference type="Proteomes" id="UP000260655">
    <property type="component" value="Unassembled WGS sequence"/>
</dbReference>
<evidence type="ECO:0000256" key="1">
    <source>
        <dbReference type="ARBA" id="ARBA00001933"/>
    </source>
</evidence>
<dbReference type="CDD" id="cd00614">
    <property type="entry name" value="CGS_like"/>
    <property type="match status" value="1"/>
</dbReference>
<dbReference type="Gene3D" id="3.90.1150.10">
    <property type="entry name" value="Aspartate Aminotransferase, domain 1"/>
    <property type="match status" value="1"/>
</dbReference>
<dbReference type="PROSITE" id="PS00868">
    <property type="entry name" value="CYS_MET_METAB_PP"/>
    <property type="match status" value="1"/>
</dbReference>
<organism evidence="6 7">
    <name type="scientific">Coprococcus comes</name>
    <dbReference type="NCBI Taxonomy" id="410072"/>
    <lineage>
        <taxon>Bacteria</taxon>
        <taxon>Bacillati</taxon>
        <taxon>Bacillota</taxon>
        <taxon>Clostridia</taxon>
        <taxon>Lachnospirales</taxon>
        <taxon>Lachnospiraceae</taxon>
        <taxon>Coprococcus</taxon>
    </lineage>
</organism>
<dbReference type="FunFam" id="3.40.640.10:FF:000009">
    <property type="entry name" value="Cystathionine gamma-synthase homolog"/>
    <property type="match status" value="1"/>
</dbReference>
<dbReference type="PIRSF" id="PIRSF001434">
    <property type="entry name" value="CGS"/>
    <property type="match status" value="1"/>
</dbReference>
<accession>A0A3E4GQ51</accession>
<comment type="cofactor">
    <cofactor evidence="1 5">
        <name>pyridoxal 5'-phosphate</name>
        <dbReference type="ChEBI" id="CHEBI:597326"/>
    </cofactor>
</comment>
<dbReference type="InterPro" id="IPR015422">
    <property type="entry name" value="PyrdxlP-dep_Trfase_small"/>
</dbReference>
<dbReference type="Gene3D" id="3.40.640.10">
    <property type="entry name" value="Type I PLP-dependent aspartate aminotransferase-like (Major domain)"/>
    <property type="match status" value="1"/>
</dbReference>
<keyword evidence="3 4" id="KW-0663">Pyridoxal phosphate</keyword>
<dbReference type="GO" id="GO:0009086">
    <property type="term" value="P:methionine biosynthetic process"/>
    <property type="evidence" value="ECO:0007669"/>
    <property type="project" value="UniProtKB-ARBA"/>
</dbReference>
<dbReference type="InterPro" id="IPR015424">
    <property type="entry name" value="PyrdxlP-dep_Trfase"/>
</dbReference>
<dbReference type="AlphaFoldDB" id="A0A3E4GQ51"/>
<dbReference type="InterPro" id="IPR054542">
    <property type="entry name" value="Cys_met_metab_PP"/>
</dbReference>
<keyword evidence="6" id="KW-0808">Transferase</keyword>
<dbReference type="GO" id="GO:0030170">
    <property type="term" value="F:pyridoxal phosphate binding"/>
    <property type="evidence" value="ECO:0007669"/>
    <property type="project" value="InterPro"/>
</dbReference>
<name>A0A3E4GQ51_9FIRM</name>
<evidence type="ECO:0000256" key="5">
    <source>
        <dbReference type="RuleBase" id="RU362118"/>
    </source>
</evidence>
<dbReference type="GO" id="GO:0016740">
    <property type="term" value="F:transferase activity"/>
    <property type="evidence" value="ECO:0007669"/>
    <property type="project" value="UniProtKB-KW"/>
</dbReference>
<evidence type="ECO:0000256" key="3">
    <source>
        <dbReference type="ARBA" id="ARBA00022898"/>
    </source>
</evidence>
<dbReference type="EMBL" id="QSOV01000007">
    <property type="protein sequence ID" value="RGJ23494.1"/>
    <property type="molecule type" value="Genomic_DNA"/>
</dbReference>
<dbReference type="InterPro" id="IPR000277">
    <property type="entry name" value="Cys/Met-Metab_PyrdxlP-dep_enz"/>
</dbReference>
<gene>
    <name evidence="6" type="ORF">DXD67_08380</name>
</gene>
<comment type="caution">
    <text evidence="6">The sequence shown here is derived from an EMBL/GenBank/DDBJ whole genome shotgun (WGS) entry which is preliminary data.</text>
</comment>
<dbReference type="Pfam" id="PF01053">
    <property type="entry name" value="Cys_Met_Meta_PP"/>
    <property type="match status" value="1"/>
</dbReference>
<evidence type="ECO:0000313" key="7">
    <source>
        <dbReference type="Proteomes" id="UP000260655"/>
    </source>
</evidence>
<proteinExistence type="inferred from homology"/>